<organism evidence="1 2">
    <name type="scientific">Amanita muscaria (strain Koide BX008)</name>
    <dbReference type="NCBI Taxonomy" id="946122"/>
    <lineage>
        <taxon>Eukaryota</taxon>
        <taxon>Fungi</taxon>
        <taxon>Dikarya</taxon>
        <taxon>Basidiomycota</taxon>
        <taxon>Agaricomycotina</taxon>
        <taxon>Agaricomycetes</taxon>
        <taxon>Agaricomycetidae</taxon>
        <taxon>Agaricales</taxon>
        <taxon>Pluteineae</taxon>
        <taxon>Amanitaceae</taxon>
        <taxon>Amanita</taxon>
    </lineage>
</organism>
<accession>A0A0C2TST9</accession>
<evidence type="ECO:0000313" key="2">
    <source>
        <dbReference type="Proteomes" id="UP000054549"/>
    </source>
</evidence>
<protein>
    <submittedName>
        <fullName evidence="1">Uncharacterized protein</fullName>
    </submittedName>
</protein>
<feature type="non-terminal residue" evidence="1">
    <location>
        <position position="111"/>
    </location>
</feature>
<dbReference type="Proteomes" id="UP000054549">
    <property type="component" value="Unassembled WGS sequence"/>
</dbReference>
<dbReference type="EMBL" id="KN818224">
    <property type="protein sequence ID" value="KIL70364.1"/>
    <property type="molecule type" value="Genomic_DNA"/>
</dbReference>
<reference evidence="1 2" key="1">
    <citation type="submission" date="2014-04" db="EMBL/GenBank/DDBJ databases">
        <title>Evolutionary Origins and Diversification of the Mycorrhizal Mutualists.</title>
        <authorList>
            <consortium name="DOE Joint Genome Institute"/>
            <consortium name="Mycorrhizal Genomics Consortium"/>
            <person name="Kohler A."/>
            <person name="Kuo A."/>
            <person name="Nagy L.G."/>
            <person name="Floudas D."/>
            <person name="Copeland A."/>
            <person name="Barry K.W."/>
            <person name="Cichocki N."/>
            <person name="Veneault-Fourrey C."/>
            <person name="LaButti K."/>
            <person name="Lindquist E.A."/>
            <person name="Lipzen A."/>
            <person name="Lundell T."/>
            <person name="Morin E."/>
            <person name="Murat C."/>
            <person name="Riley R."/>
            <person name="Ohm R."/>
            <person name="Sun H."/>
            <person name="Tunlid A."/>
            <person name="Henrissat B."/>
            <person name="Grigoriev I.V."/>
            <person name="Hibbett D.S."/>
            <person name="Martin F."/>
        </authorList>
    </citation>
    <scope>NUCLEOTIDE SEQUENCE [LARGE SCALE GENOMIC DNA]</scope>
    <source>
        <strain evidence="1 2">Koide BX008</strain>
    </source>
</reference>
<dbReference type="AlphaFoldDB" id="A0A0C2TST9"/>
<dbReference type="InParanoid" id="A0A0C2TST9"/>
<gene>
    <name evidence="1" type="ORF">M378DRAFT_156490</name>
</gene>
<evidence type="ECO:0000313" key="1">
    <source>
        <dbReference type="EMBL" id="KIL70364.1"/>
    </source>
</evidence>
<sequence>MWKILGALPRPHALEQIWIAFDPNMSLLEDQLKELGAFQWANLISRLRRMFPNLEKVKILIGGNDPEKQPHQALCQRSVVKALEEVEEGLVEICMINGSPIVSPWSDSVGQ</sequence>
<keyword evidence="2" id="KW-1185">Reference proteome</keyword>
<name>A0A0C2TST9_AMAMK</name>
<dbReference type="HOGENOM" id="CLU_2164276_0_0_1"/>
<proteinExistence type="predicted"/>